<organism evidence="1 2">
    <name type="scientific">Brachionus plicatilis</name>
    <name type="common">Marine rotifer</name>
    <name type="synonym">Brachionus muelleri</name>
    <dbReference type="NCBI Taxonomy" id="10195"/>
    <lineage>
        <taxon>Eukaryota</taxon>
        <taxon>Metazoa</taxon>
        <taxon>Spiralia</taxon>
        <taxon>Gnathifera</taxon>
        <taxon>Rotifera</taxon>
        <taxon>Eurotatoria</taxon>
        <taxon>Monogononta</taxon>
        <taxon>Pseudotrocha</taxon>
        <taxon>Ploima</taxon>
        <taxon>Brachionidae</taxon>
        <taxon>Brachionus</taxon>
    </lineage>
</organism>
<proteinExistence type="predicted"/>
<name>A0A3M7QH66_BRAPC</name>
<dbReference type="AlphaFoldDB" id="A0A3M7QH66"/>
<gene>
    <name evidence="1" type="ORF">BpHYR1_004141</name>
</gene>
<evidence type="ECO:0000313" key="1">
    <source>
        <dbReference type="EMBL" id="RNA10776.1"/>
    </source>
</evidence>
<dbReference type="EMBL" id="REGN01006118">
    <property type="protein sequence ID" value="RNA10776.1"/>
    <property type="molecule type" value="Genomic_DNA"/>
</dbReference>
<sequence length="59" mass="7173">MPDCDYSQKKITAKVEKKNKKIKVFDEYPETNFSKIDIKKLRKIKIRNCFNNRDSCRQF</sequence>
<protein>
    <submittedName>
        <fullName evidence="1">Uncharacterized protein</fullName>
    </submittedName>
</protein>
<keyword evidence="2" id="KW-1185">Reference proteome</keyword>
<reference evidence="1 2" key="1">
    <citation type="journal article" date="2018" name="Sci. Rep.">
        <title>Genomic signatures of local adaptation to the degree of environmental predictability in rotifers.</title>
        <authorList>
            <person name="Franch-Gras L."/>
            <person name="Hahn C."/>
            <person name="Garcia-Roger E.M."/>
            <person name="Carmona M.J."/>
            <person name="Serra M."/>
            <person name="Gomez A."/>
        </authorList>
    </citation>
    <scope>NUCLEOTIDE SEQUENCE [LARGE SCALE GENOMIC DNA]</scope>
    <source>
        <strain evidence="1">HYR1</strain>
    </source>
</reference>
<evidence type="ECO:0000313" key="2">
    <source>
        <dbReference type="Proteomes" id="UP000276133"/>
    </source>
</evidence>
<accession>A0A3M7QH66</accession>
<dbReference type="Proteomes" id="UP000276133">
    <property type="component" value="Unassembled WGS sequence"/>
</dbReference>
<comment type="caution">
    <text evidence="1">The sequence shown here is derived from an EMBL/GenBank/DDBJ whole genome shotgun (WGS) entry which is preliminary data.</text>
</comment>